<dbReference type="Pfam" id="PF04977">
    <property type="entry name" value="DivIC"/>
    <property type="match status" value="1"/>
</dbReference>
<accession>A0A4S2BEY6</accession>
<dbReference type="RefSeq" id="WP_135960629.1">
    <property type="nucleotide sequence ID" value="NZ_CAJSYX010000002.1"/>
</dbReference>
<sequence>MSKGPHIFNAVSPEVQKAQLRRKQLLREKAVHRKRRSRIISVFAAIFVILGIQISVKIAQTQRIESEAQASRKTLKKVTQEHKDLSTRRDDLKDPDYVAKMVRYKFYYSKPNEKIYNLPQGQDNN</sequence>
<feature type="transmembrane region" description="Helical" evidence="2">
    <location>
        <begin position="39"/>
        <end position="56"/>
    </location>
</feature>
<organism evidence="3 4">
    <name type="scientific">Lactobacillus intestinalis</name>
    <dbReference type="NCBI Taxonomy" id="151781"/>
    <lineage>
        <taxon>Bacteria</taxon>
        <taxon>Bacillati</taxon>
        <taxon>Bacillota</taxon>
        <taxon>Bacilli</taxon>
        <taxon>Lactobacillales</taxon>
        <taxon>Lactobacillaceae</taxon>
        <taxon>Lactobacillus</taxon>
    </lineage>
</organism>
<evidence type="ECO:0000256" key="1">
    <source>
        <dbReference type="SAM" id="MobiDB-lite"/>
    </source>
</evidence>
<dbReference type="Proteomes" id="UP000309117">
    <property type="component" value="Unassembled WGS sequence"/>
</dbReference>
<protein>
    <submittedName>
        <fullName evidence="3">Septum formation initiator family protein</fullName>
    </submittedName>
</protein>
<evidence type="ECO:0000256" key="2">
    <source>
        <dbReference type="SAM" id="Phobius"/>
    </source>
</evidence>
<proteinExistence type="predicted"/>
<dbReference type="PANTHER" id="PTHR40027">
    <property type="entry name" value="CELL DIVISION PROTEIN DIVIC"/>
    <property type="match status" value="1"/>
</dbReference>
<reference evidence="3 4" key="1">
    <citation type="submission" date="2019-04" db="EMBL/GenBank/DDBJ databases">
        <title>Microbes associate with the intestines of laboratory mice.</title>
        <authorList>
            <person name="Navarre W."/>
            <person name="Wong E."/>
            <person name="Huang K."/>
            <person name="Tropini C."/>
            <person name="Ng K."/>
            <person name="Yu B."/>
        </authorList>
    </citation>
    <scope>NUCLEOTIDE SEQUENCE [LARGE SCALE GENOMIC DNA]</scope>
    <source>
        <strain evidence="3 4">NM61_E11</strain>
    </source>
</reference>
<dbReference type="EMBL" id="SRYV01000013">
    <property type="protein sequence ID" value="TGY13136.1"/>
    <property type="molecule type" value="Genomic_DNA"/>
</dbReference>
<feature type="region of interest" description="Disordered" evidence="1">
    <location>
        <begin position="69"/>
        <end position="90"/>
    </location>
</feature>
<name>A0A4S2BEY6_9LACO</name>
<dbReference type="GO" id="GO:0051301">
    <property type="term" value="P:cell division"/>
    <property type="evidence" value="ECO:0007669"/>
    <property type="project" value="InterPro"/>
</dbReference>
<evidence type="ECO:0000313" key="3">
    <source>
        <dbReference type="EMBL" id="TGY13136.1"/>
    </source>
</evidence>
<keyword evidence="2" id="KW-0812">Transmembrane</keyword>
<dbReference type="PANTHER" id="PTHR40027:SF1">
    <property type="entry name" value="CELL DIVISION PROTEIN DIVIC"/>
    <property type="match status" value="1"/>
</dbReference>
<feature type="compositionally biased region" description="Basic and acidic residues" evidence="1">
    <location>
        <begin position="78"/>
        <end position="90"/>
    </location>
</feature>
<gene>
    <name evidence="3" type="ORF">E5351_07710</name>
</gene>
<dbReference type="InterPro" id="IPR007060">
    <property type="entry name" value="FtsL/DivIC"/>
</dbReference>
<dbReference type="InterPro" id="IPR039076">
    <property type="entry name" value="DivIC"/>
</dbReference>
<keyword evidence="2" id="KW-0472">Membrane</keyword>
<evidence type="ECO:0000313" key="4">
    <source>
        <dbReference type="Proteomes" id="UP000309117"/>
    </source>
</evidence>
<keyword evidence="2" id="KW-1133">Transmembrane helix</keyword>
<comment type="caution">
    <text evidence="3">The sequence shown here is derived from an EMBL/GenBank/DDBJ whole genome shotgun (WGS) entry which is preliminary data.</text>
</comment>
<dbReference type="AlphaFoldDB" id="A0A4S2BEY6"/>